<accession>A0AAD7NJ57</accession>
<dbReference type="EMBL" id="JARJLG010000038">
    <property type="protein sequence ID" value="KAJ7764184.1"/>
    <property type="molecule type" value="Genomic_DNA"/>
</dbReference>
<evidence type="ECO:0000313" key="1">
    <source>
        <dbReference type="EMBL" id="KAJ7764184.1"/>
    </source>
</evidence>
<keyword evidence="2" id="KW-1185">Reference proteome</keyword>
<protein>
    <submittedName>
        <fullName evidence="1">Uncharacterized protein</fullName>
    </submittedName>
</protein>
<dbReference type="SUPFAM" id="SSF53098">
    <property type="entry name" value="Ribonuclease H-like"/>
    <property type="match status" value="1"/>
</dbReference>
<comment type="caution">
    <text evidence="1">The sequence shown here is derived from an EMBL/GenBank/DDBJ whole genome shotgun (WGS) entry which is preliminary data.</text>
</comment>
<name>A0AAD7NJ57_9AGAR</name>
<dbReference type="AlphaFoldDB" id="A0AAD7NJ57"/>
<dbReference type="Proteomes" id="UP001215280">
    <property type="component" value="Unassembled WGS sequence"/>
</dbReference>
<organism evidence="1 2">
    <name type="scientific">Mycena maculata</name>
    <dbReference type="NCBI Taxonomy" id="230809"/>
    <lineage>
        <taxon>Eukaryota</taxon>
        <taxon>Fungi</taxon>
        <taxon>Dikarya</taxon>
        <taxon>Basidiomycota</taxon>
        <taxon>Agaricomycotina</taxon>
        <taxon>Agaricomycetes</taxon>
        <taxon>Agaricomycetidae</taxon>
        <taxon>Agaricales</taxon>
        <taxon>Marasmiineae</taxon>
        <taxon>Mycenaceae</taxon>
        <taxon>Mycena</taxon>
    </lineage>
</organism>
<dbReference type="InterPro" id="IPR012337">
    <property type="entry name" value="RNaseH-like_sf"/>
</dbReference>
<feature type="non-terminal residue" evidence="1">
    <location>
        <position position="139"/>
    </location>
</feature>
<sequence>VETRWSATFLMIDRLLEQYLAVDKFLDDPKQDEIAWHRLSKDTLRALHDIRRFLQVPHLVQEIVSGEKTPTLSFALPLYEKLIVMLKDLRKDLDELSIGINGTIRKLEEYLNMSRRTKIYSLAMGKSLNSHRSYNLCCF</sequence>
<gene>
    <name evidence="1" type="ORF">DFH07DRAFT_738399</name>
</gene>
<evidence type="ECO:0000313" key="2">
    <source>
        <dbReference type="Proteomes" id="UP001215280"/>
    </source>
</evidence>
<reference evidence="1" key="1">
    <citation type="submission" date="2023-03" db="EMBL/GenBank/DDBJ databases">
        <title>Massive genome expansion in bonnet fungi (Mycena s.s.) driven by repeated elements and novel gene families across ecological guilds.</title>
        <authorList>
            <consortium name="Lawrence Berkeley National Laboratory"/>
            <person name="Harder C.B."/>
            <person name="Miyauchi S."/>
            <person name="Viragh M."/>
            <person name="Kuo A."/>
            <person name="Thoen E."/>
            <person name="Andreopoulos B."/>
            <person name="Lu D."/>
            <person name="Skrede I."/>
            <person name="Drula E."/>
            <person name="Henrissat B."/>
            <person name="Morin E."/>
            <person name="Kohler A."/>
            <person name="Barry K."/>
            <person name="LaButti K."/>
            <person name="Morin E."/>
            <person name="Salamov A."/>
            <person name="Lipzen A."/>
            <person name="Mereny Z."/>
            <person name="Hegedus B."/>
            <person name="Baldrian P."/>
            <person name="Stursova M."/>
            <person name="Weitz H."/>
            <person name="Taylor A."/>
            <person name="Grigoriev I.V."/>
            <person name="Nagy L.G."/>
            <person name="Martin F."/>
            <person name="Kauserud H."/>
        </authorList>
    </citation>
    <scope>NUCLEOTIDE SEQUENCE</scope>
    <source>
        <strain evidence="1">CBHHK188m</strain>
    </source>
</reference>
<proteinExistence type="predicted"/>